<evidence type="ECO:0000313" key="9">
    <source>
        <dbReference type="Proteomes" id="UP000615446"/>
    </source>
</evidence>
<keyword evidence="5 6" id="KW-0472">Membrane</keyword>
<protein>
    <submittedName>
        <fullName evidence="8">MFS general substrate transporter</fullName>
    </submittedName>
</protein>
<feature type="transmembrane region" description="Helical" evidence="6">
    <location>
        <begin position="164"/>
        <end position="185"/>
    </location>
</feature>
<evidence type="ECO:0000256" key="4">
    <source>
        <dbReference type="ARBA" id="ARBA00022989"/>
    </source>
</evidence>
<dbReference type="PANTHER" id="PTHR43791:SF36">
    <property type="entry name" value="TRANSPORTER, PUTATIVE (AFU_ORTHOLOGUE AFUA_6G08340)-RELATED"/>
    <property type="match status" value="1"/>
</dbReference>
<evidence type="ECO:0000259" key="7">
    <source>
        <dbReference type="PROSITE" id="PS50850"/>
    </source>
</evidence>
<dbReference type="OrthoDB" id="2985014at2759"/>
<keyword evidence="2" id="KW-0813">Transport</keyword>
<name>A0A8H3L3T9_9GLOM</name>
<sequence length="489" mass="55401">METDKTDDFQKEEESYNVEEIFVEDKVFEKKLLRKIDFRIMPLLTLLYLLSFLDRVSIGNAKLAHIERDLGLVGAQFNWCLSIFFFGYTLFEIPSNFILIRTNPSVSFYDDIMGICNDAYVFVNNFSELMSARFFLGACEAGFFPGAIYYITTWYKRSETNSRIAIFFIGNSFAGSLSGLLAYCVVRLDGKLDLKGWQWLFLIEGLMTIVVSTLSYFFLSNYPEKTKWLSDKERKYAAGRLKNDAGKAHAEHFDKKQIYAALTDWKVYLTMLHLGIICIPFFTFSFFIPTIVNGMGFDYVKSQLLSVPPFFCAGISTLIVAILSDRKRIRSPFIISCSFVAIIGYILLAVPSYKLKLNYLFRKILYAGACIVGAGLAPAIITSITWLTNNIAGHAKRAIATAMVMMCVNAGGAVASQVYRQKDYPHYLLGHSISLGFLIASTTTTIIQLIVFKTLNKKKKENPQSFLKGKTEEEIKNMGDLHPDFIYSL</sequence>
<feature type="transmembrane region" description="Helical" evidence="6">
    <location>
        <begin position="134"/>
        <end position="152"/>
    </location>
</feature>
<feature type="transmembrane region" description="Helical" evidence="6">
    <location>
        <begin position="365"/>
        <end position="387"/>
    </location>
</feature>
<feature type="transmembrane region" description="Helical" evidence="6">
    <location>
        <begin position="399"/>
        <end position="419"/>
    </location>
</feature>
<dbReference type="EMBL" id="BLAL01000040">
    <property type="protein sequence ID" value="GES78704.1"/>
    <property type="molecule type" value="Genomic_DNA"/>
</dbReference>
<dbReference type="Gene3D" id="1.20.1250.20">
    <property type="entry name" value="MFS general substrate transporter like domains"/>
    <property type="match status" value="2"/>
</dbReference>
<feature type="transmembrane region" description="Helical" evidence="6">
    <location>
        <begin position="70"/>
        <end position="91"/>
    </location>
</feature>
<evidence type="ECO:0000256" key="5">
    <source>
        <dbReference type="ARBA" id="ARBA00023136"/>
    </source>
</evidence>
<comment type="caution">
    <text evidence="8">The sequence shown here is derived from an EMBL/GenBank/DDBJ whole genome shotgun (WGS) entry which is preliminary data.</text>
</comment>
<dbReference type="SUPFAM" id="SSF103473">
    <property type="entry name" value="MFS general substrate transporter"/>
    <property type="match status" value="1"/>
</dbReference>
<evidence type="ECO:0000256" key="6">
    <source>
        <dbReference type="SAM" id="Phobius"/>
    </source>
</evidence>
<feature type="domain" description="Major facilitator superfamily (MFS) profile" evidence="7">
    <location>
        <begin position="40"/>
        <end position="459"/>
    </location>
</feature>
<dbReference type="PANTHER" id="PTHR43791">
    <property type="entry name" value="PERMEASE-RELATED"/>
    <property type="match status" value="1"/>
</dbReference>
<accession>A0A8H3L3T9</accession>
<reference evidence="8" key="1">
    <citation type="submission" date="2019-10" db="EMBL/GenBank/DDBJ databases">
        <title>Conservation and host-specific expression of non-tandemly repeated heterogenous ribosome RNA gene in arbuscular mycorrhizal fungi.</title>
        <authorList>
            <person name="Maeda T."/>
            <person name="Kobayashi Y."/>
            <person name="Nakagawa T."/>
            <person name="Ezawa T."/>
            <person name="Yamaguchi K."/>
            <person name="Bino T."/>
            <person name="Nishimoto Y."/>
            <person name="Shigenobu S."/>
            <person name="Kawaguchi M."/>
        </authorList>
    </citation>
    <scope>NUCLEOTIDE SEQUENCE</scope>
    <source>
        <strain evidence="8">HR1</strain>
    </source>
</reference>
<feature type="transmembrane region" description="Helical" evidence="6">
    <location>
        <begin position="197"/>
        <end position="219"/>
    </location>
</feature>
<evidence type="ECO:0000313" key="8">
    <source>
        <dbReference type="EMBL" id="GES78704.1"/>
    </source>
</evidence>
<dbReference type="GO" id="GO:0016020">
    <property type="term" value="C:membrane"/>
    <property type="evidence" value="ECO:0007669"/>
    <property type="project" value="UniProtKB-SubCell"/>
</dbReference>
<evidence type="ECO:0000256" key="2">
    <source>
        <dbReference type="ARBA" id="ARBA00022448"/>
    </source>
</evidence>
<feature type="transmembrane region" description="Helical" evidence="6">
    <location>
        <begin position="333"/>
        <end position="353"/>
    </location>
</feature>
<dbReference type="InterPro" id="IPR011701">
    <property type="entry name" value="MFS"/>
</dbReference>
<dbReference type="FunFam" id="1.20.1250.20:FF:000013">
    <property type="entry name" value="MFS general substrate transporter"/>
    <property type="match status" value="1"/>
</dbReference>
<feature type="transmembrane region" description="Helical" evidence="6">
    <location>
        <begin position="431"/>
        <end position="452"/>
    </location>
</feature>
<keyword evidence="4 6" id="KW-1133">Transmembrane helix</keyword>
<dbReference type="InterPro" id="IPR020846">
    <property type="entry name" value="MFS_dom"/>
</dbReference>
<feature type="transmembrane region" description="Helical" evidence="6">
    <location>
        <begin position="267"/>
        <end position="292"/>
    </location>
</feature>
<dbReference type="InterPro" id="IPR036259">
    <property type="entry name" value="MFS_trans_sf"/>
</dbReference>
<feature type="transmembrane region" description="Helical" evidence="6">
    <location>
        <begin position="304"/>
        <end position="324"/>
    </location>
</feature>
<dbReference type="FunFam" id="1.20.1250.20:FF:000057">
    <property type="entry name" value="MFS general substrate transporter"/>
    <property type="match status" value="1"/>
</dbReference>
<keyword evidence="3 6" id="KW-0812">Transmembrane</keyword>
<dbReference type="PROSITE" id="PS50850">
    <property type="entry name" value="MFS"/>
    <property type="match status" value="1"/>
</dbReference>
<dbReference type="Pfam" id="PF07690">
    <property type="entry name" value="MFS_1"/>
    <property type="match status" value="1"/>
</dbReference>
<evidence type="ECO:0000256" key="3">
    <source>
        <dbReference type="ARBA" id="ARBA00022692"/>
    </source>
</evidence>
<dbReference type="Proteomes" id="UP000615446">
    <property type="component" value="Unassembled WGS sequence"/>
</dbReference>
<organism evidence="8 9">
    <name type="scientific">Rhizophagus clarus</name>
    <dbReference type="NCBI Taxonomy" id="94130"/>
    <lineage>
        <taxon>Eukaryota</taxon>
        <taxon>Fungi</taxon>
        <taxon>Fungi incertae sedis</taxon>
        <taxon>Mucoromycota</taxon>
        <taxon>Glomeromycotina</taxon>
        <taxon>Glomeromycetes</taxon>
        <taxon>Glomerales</taxon>
        <taxon>Glomeraceae</taxon>
        <taxon>Rhizophagus</taxon>
    </lineage>
</organism>
<gene>
    <name evidence="8" type="ORF">RCL2_000601700</name>
</gene>
<dbReference type="AlphaFoldDB" id="A0A8H3L3T9"/>
<dbReference type="GO" id="GO:0022857">
    <property type="term" value="F:transmembrane transporter activity"/>
    <property type="evidence" value="ECO:0007669"/>
    <property type="project" value="InterPro"/>
</dbReference>
<evidence type="ECO:0000256" key="1">
    <source>
        <dbReference type="ARBA" id="ARBA00004141"/>
    </source>
</evidence>
<proteinExistence type="predicted"/>
<comment type="subcellular location">
    <subcellularLocation>
        <location evidence="1">Membrane</location>
        <topology evidence="1">Multi-pass membrane protein</topology>
    </subcellularLocation>
</comment>